<feature type="transmembrane region" description="Helical" evidence="2">
    <location>
        <begin position="274"/>
        <end position="298"/>
    </location>
</feature>
<feature type="transmembrane region" description="Helical" evidence="2">
    <location>
        <begin position="190"/>
        <end position="210"/>
    </location>
</feature>
<dbReference type="SUPFAM" id="SSF103473">
    <property type="entry name" value="MFS general substrate transporter"/>
    <property type="match status" value="1"/>
</dbReference>
<accession>A0A6C2YGW1</accession>
<dbReference type="InParanoid" id="A0A6C2YGW1"/>
<evidence type="ECO:0000256" key="1">
    <source>
        <dbReference type="ARBA" id="ARBA00023115"/>
    </source>
</evidence>
<proteinExistence type="predicted"/>
<name>A0A6C2YGW1_9BACT</name>
<dbReference type="Gene3D" id="3.40.50.150">
    <property type="entry name" value="Vaccinia Virus protein VP39"/>
    <property type="match status" value="1"/>
</dbReference>
<feature type="transmembrane region" description="Helical" evidence="2">
    <location>
        <begin position="162"/>
        <end position="184"/>
    </location>
</feature>
<reference evidence="3" key="1">
    <citation type="submission" date="2019-04" db="EMBL/GenBank/DDBJ databases">
        <authorList>
            <consortium name="Science for Life Laboratories"/>
        </authorList>
    </citation>
    <scope>NUCLEOTIDE SEQUENCE</scope>
    <source>
        <strain evidence="3">MBLW1</strain>
    </source>
</reference>
<dbReference type="SUPFAM" id="SSF53335">
    <property type="entry name" value="S-adenosyl-L-methionine-dependent methyltransferases"/>
    <property type="match status" value="1"/>
</dbReference>
<dbReference type="InterPro" id="IPR029063">
    <property type="entry name" value="SAM-dependent_MTases_sf"/>
</dbReference>
<evidence type="ECO:0000313" key="3">
    <source>
        <dbReference type="EMBL" id="VIP00748.1"/>
    </source>
</evidence>
<dbReference type="KEGG" id="tim:GMBLW1_32120"/>
<dbReference type="GO" id="GO:0010487">
    <property type="term" value="F:thermospermine synthase activity"/>
    <property type="evidence" value="ECO:0007669"/>
    <property type="project" value="TreeGrafter"/>
</dbReference>
<keyword evidence="2" id="KW-0472">Membrane</keyword>
<dbReference type="RefSeq" id="WP_162655934.1">
    <property type="nucleotide sequence ID" value="NZ_LR593887.1"/>
</dbReference>
<feature type="transmembrane region" description="Helical" evidence="2">
    <location>
        <begin position="594"/>
        <end position="614"/>
    </location>
</feature>
<feature type="transmembrane region" description="Helical" evidence="2">
    <location>
        <begin position="125"/>
        <end position="150"/>
    </location>
</feature>
<dbReference type="NCBIfam" id="NF037959">
    <property type="entry name" value="MFS_SpdSyn"/>
    <property type="match status" value="3"/>
</dbReference>
<sequence length="929" mass="100827">MASATVQPLAASLRIPRFPLLMGAASVFLANLALLVLQLVAPRMLAPAIGSSLETWTTIIGVFLAGIALGNFLGGRMADRGVGMGRLSVLLLVGAAATLVPLGGAELIRQSPFYQSIPLGARIPLLSAMVCLIPATVLSLVTPVAIRVCLTKVEATGRVAGLMFAVSTLGCLLGNYLTGFTLMAKFTTDTITIGTAVLLALAGIGVRFAARNDDSDSMPNLISSERIRAEAPVEQTGFKLRTAYLTVFIASFCGMSLELAGFRVLAPYLGVSLWTWTGIIGVMLAGTASGNFIGGVVADRGVMAGGRTMAFLAFGFLGAMLAPMLLRGILGLFLAQFSPESLRGMTPATLYDRWDTEWARELGRYSLTWTVRSLGFLIGLGWFAFGIWLSVAKGGWFMWGALTGSLLGPSVGGLLATYYPETIPANRWVRVVIGGQLGLIGMGGLRLLVQLMQPMFEDSPEKRRRYVLGGTLMLGGLFVLLSIVLTILFMHSETLEGLSIVDRVMAWTFGLFFLPMMWLGMVSPQVIRLSVPDVSHAGRITGSIYAVSTLGAIAGTFATGYVLISSVGTFPLLLILACSLAILAIIIGQMLQNAVMLFGVGLMSGALTAGIVTLQSTVLPHYDLETNYYAIRVTETDPTEEGIIERELILDMLIHSKVRYQKETITLPNGQTEDRLTRDPQYLYYAHEEIQGELVRAAIAKRNGKPSPVLVIGGGGYTFPYYCEMVLPGQVDMEVVEIDPGVTEIAYDKLLLPRDTKIISHNMDGRQFIAERAPKGHYDLIMQDAVNDLSVPYHLMTQEYNDHLKSVLQDDGVYLLSIIDSLENGLLWRASVNTLRKTFPHVTVLGIDSDWDTADRSVYVIYASNQPLDMEKIQQIAKANGNDEAWTHMIPAEKLESLLQNRPAPVLTDRYAPVDNLMAEVFRARAENR</sequence>
<dbReference type="Gene3D" id="1.20.1250.20">
    <property type="entry name" value="MFS general substrate transporter like domains"/>
    <property type="match status" value="1"/>
</dbReference>
<feature type="transmembrane region" description="Helical" evidence="2">
    <location>
        <begin position="504"/>
        <end position="522"/>
    </location>
</feature>
<evidence type="ECO:0000256" key="2">
    <source>
        <dbReference type="SAM" id="Phobius"/>
    </source>
</evidence>
<feature type="transmembrane region" description="Helical" evidence="2">
    <location>
        <begin position="543"/>
        <end position="564"/>
    </location>
</feature>
<feature type="transmembrane region" description="Helical" evidence="2">
    <location>
        <begin position="20"/>
        <end position="41"/>
    </location>
</feature>
<keyword evidence="2" id="KW-1133">Transmembrane helix</keyword>
<dbReference type="Pfam" id="PF01564">
    <property type="entry name" value="Spermine_synth"/>
    <property type="match status" value="1"/>
</dbReference>
<dbReference type="EMBL" id="LR586016">
    <property type="protein sequence ID" value="VIP00748.1"/>
    <property type="molecule type" value="Genomic_DNA"/>
</dbReference>
<evidence type="ECO:0008006" key="5">
    <source>
        <dbReference type="Google" id="ProtNLM"/>
    </source>
</evidence>
<feature type="transmembrane region" description="Helical" evidence="2">
    <location>
        <begin position="470"/>
        <end position="492"/>
    </location>
</feature>
<keyword evidence="4" id="KW-1185">Reference proteome</keyword>
<feature type="transmembrane region" description="Helical" evidence="2">
    <location>
        <begin position="570"/>
        <end position="587"/>
    </location>
</feature>
<feature type="transmembrane region" description="Helical" evidence="2">
    <location>
        <begin position="428"/>
        <end position="449"/>
    </location>
</feature>
<organism evidence="3">
    <name type="scientific">Tuwongella immobilis</name>
    <dbReference type="NCBI Taxonomy" id="692036"/>
    <lineage>
        <taxon>Bacteria</taxon>
        <taxon>Pseudomonadati</taxon>
        <taxon>Planctomycetota</taxon>
        <taxon>Planctomycetia</taxon>
        <taxon>Gemmatales</taxon>
        <taxon>Gemmataceae</taxon>
        <taxon>Tuwongella</taxon>
    </lineage>
</organism>
<evidence type="ECO:0000313" key="4">
    <source>
        <dbReference type="Proteomes" id="UP000464378"/>
    </source>
</evidence>
<feature type="transmembrane region" description="Helical" evidence="2">
    <location>
        <begin position="310"/>
        <end position="335"/>
    </location>
</feature>
<feature type="transmembrane region" description="Helical" evidence="2">
    <location>
        <begin position="243"/>
        <end position="262"/>
    </location>
</feature>
<keyword evidence="2" id="KW-0812">Transmembrane</keyword>
<feature type="transmembrane region" description="Helical" evidence="2">
    <location>
        <begin position="369"/>
        <end position="389"/>
    </location>
</feature>
<keyword evidence="1" id="KW-0620">Polyamine biosynthesis</keyword>
<feature type="transmembrane region" description="Helical" evidence="2">
    <location>
        <begin position="53"/>
        <end position="75"/>
    </location>
</feature>
<dbReference type="PANTHER" id="PTHR43317:SF1">
    <property type="entry name" value="THERMOSPERMINE SYNTHASE ACAULIS5"/>
    <property type="match status" value="1"/>
</dbReference>
<protein>
    <recommendedName>
        <fullName evidence="5">PABS domain-containing protein</fullName>
    </recommendedName>
</protein>
<dbReference type="GO" id="GO:0006596">
    <property type="term" value="P:polyamine biosynthetic process"/>
    <property type="evidence" value="ECO:0007669"/>
    <property type="project" value="UniProtKB-KW"/>
</dbReference>
<dbReference type="InterPro" id="IPR036259">
    <property type="entry name" value="MFS_trans_sf"/>
</dbReference>
<dbReference type="EMBL" id="LR593887">
    <property type="protein sequence ID" value="VTR96914.1"/>
    <property type="molecule type" value="Genomic_DNA"/>
</dbReference>
<feature type="transmembrane region" description="Helical" evidence="2">
    <location>
        <begin position="396"/>
        <end position="416"/>
    </location>
</feature>
<dbReference type="Proteomes" id="UP000464378">
    <property type="component" value="Chromosome"/>
</dbReference>
<dbReference type="AlphaFoldDB" id="A0A6C2YGW1"/>
<dbReference type="PANTHER" id="PTHR43317">
    <property type="entry name" value="THERMOSPERMINE SYNTHASE ACAULIS5"/>
    <property type="match status" value="1"/>
</dbReference>
<gene>
    <name evidence="3" type="ORF">GMBLW1_32120</name>
</gene>
<feature type="transmembrane region" description="Helical" evidence="2">
    <location>
        <begin position="87"/>
        <end position="105"/>
    </location>
</feature>